<accession>A0ABX2Y3A0</accession>
<evidence type="ECO:0000313" key="1">
    <source>
        <dbReference type="EMBL" id="OCH98720.1"/>
    </source>
</evidence>
<name>A0ABX2Y3A0_9GAMM</name>
<evidence type="ECO:0000313" key="2">
    <source>
        <dbReference type="Proteomes" id="UP000093336"/>
    </source>
</evidence>
<dbReference type="InterPro" id="IPR011990">
    <property type="entry name" value="TPR-like_helical_dom_sf"/>
</dbReference>
<comment type="caution">
    <text evidence="1">The sequence shown here is derived from an EMBL/GenBank/DDBJ whole genome shotgun (WGS) entry which is preliminary data.</text>
</comment>
<dbReference type="Gene3D" id="1.20.58.320">
    <property type="entry name" value="TPR-like"/>
    <property type="match status" value="1"/>
</dbReference>
<keyword evidence="2" id="KW-1185">Reference proteome</keyword>
<dbReference type="Gene3D" id="1.25.40.10">
    <property type="entry name" value="Tetratricopeptide repeat domain"/>
    <property type="match status" value="1"/>
</dbReference>
<proteinExistence type="predicted"/>
<dbReference type="Pfam" id="PF06041">
    <property type="entry name" value="DUF924"/>
    <property type="match status" value="1"/>
</dbReference>
<sequence>MDFNSILNFWFNELTPEQWWKKDEKLDETIRNQFLKIHQQAAYGELFSWRHTAEGCVAEVIILDQFSRHLYRHSPLNFAFDGMALVLAQEAIRRKFNQQMTVSHRTFLYMPFMHSESPAIQDISLELFSEPGLEEQRSYAQQHAEIIKRFGRFPHRNTILNLDSTKEEIAFLQHHSGF</sequence>
<dbReference type="InterPro" id="IPR010323">
    <property type="entry name" value="DUF924"/>
</dbReference>
<organism evidence="1 2">
    <name type="scientific">Legionella jamestowniensis</name>
    <dbReference type="NCBI Taxonomy" id="455"/>
    <lineage>
        <taxon>Bacteria</taxon>
        <taxon>Pseudomonadati</taxon>
        <taxon>Pseudomonadota</taxon>
        <taxon>Gammaproteobacteria</taxon>
        <taxon>Legionellales</taxon>
        <taxon>Legionellaceae</taxon>
        <taxon>Legionella</taxon>
    </lineage>
</organism>
<protein>
    <recommendedName>
        <fullName evidence="3">Transmembrane protein</fullName>
    </recommendedName>
</protein>
<dbReference type="SUPFAM" id="SSF48452">
    <property type="entry name" value="TPR-like"/>
    <property type="match status" value="1"/>
</dbReference>
<gene>
    <name evidence="1" type="ORF">A8135_10465</name>
</gene>
<dbReference type="RefSeq" id="WP_065620517.1">
    <property type="nucleotide sequence ID" value="NZ_LYOZ01000006.1"/>
</dbReference>
<reference evidence="1 2" key="1">
    <citation type="submission" date="2016-05" db="EMBL/GenBank/DDBJ databases">
        <authorList>
            <person name="Prochazka B."/>
            <person name="Indra A."/>
            <person name="Hasenberger P."/>
            <person name="Blaschitz M."/>
            <person name="Wagner L."/>
            <person name="Wewalka G."/>
            <person name="Sorschag S."/>
            <person name="Schmid D."/>
            <person name="Ruppitsch W."/>
        </authorList>
    </citation>
    <scope>NUCLEOTIDE SEQUENCE [LARGE SCALE GENOMIC DNA]</scope>
    <source>
        <strain evidence="1 2">974010_12</strain>
    </source>
</reference>
<dbReference type="EMBL" id="LYOZ01000006">
    <property type="protein sequence ID" value="OCH98720.1"/>
    <property type="molecule type" value="Genomic_DNA"/>
</dbReference>
<dbReference type="Proteomes" id="UP000093336">
    <property type="component" value="Unassembled WGS sequence"/>
</dbReference>
<evidence type="ECO:0008006" key="3">
    <source>
        <dbReference type="Google" id="ProtNLM"/>
    </source>
</evidence>